<keyword evidence="4 7" id="KW-0812">Transmembrane</keyword>
<dbReference type="Proteomes" id="UP001500279">
    <property type="component" value="Unassembled WGS sequence"/>
</dbReference>
<comment type="subcellular location">
    <subcellularLocation>
        <location evidence="1">Cell membrane</location>
        <topology evidence="1">Multi-pass membrane protein</topology>
    </subcellularLocation>
</comment>
<feature type="transmembrane region" description="Helical" evidence="7">
    <location>
        <begin position="103"/>
        <end position="120"/>
    </location>
</feature>
<evidence type="ECO:0000256" key="5">
    <source>
        <dbReference type="ARBA" id="ARBA00022989"/>
    </source>
</evidence>
<feature type="transmembrane region" description="Helical" evidence="7">
    <location>
        <begin position="76"/>
        <end position="97"/>
    </location>
</feature>
<sequence>MTASVPEPRWRGTLLWWPRLLGSITRAELVFSLKCFAAAMLAMYVASRAGLPRPFWSMLTAYVVANPMAGAVRSKALYRFCGTLIGSTATVLIVPALSNTPELTALALALWVALCLYVSLLDRTPRAYLFMLAGYTAALIGFPSVETPTAIFDTALARVEEIGLGILCASLVHSLLLPTGLAPAVLGLLDRTARDSRQWLHDVLRADAGEGAARQTFDADRRRLAADVTQLRMLSTHVPFDTSHLRWTSGALAAMQHATAALTSLLAAVDDRLQALREAEGDLAPDVQAMTARVDAWVQTLPSRISETASPVDEAQVQALLADVRALGVLAGETPLPAWSHALRLALASRLEELVLAWQRCAELRDEIGRGLGGAPVPTRRLPALGAQALHRDRGLALLSATAAALAVLACCAIWIATGWRSGSAMAMMAAVFCSFFATMDDPVPMIHGFLKGTLWSVPLAAAYVLAMPLVQDFGMLVLLCAPVFLLLGCFIPRATPGNLAMPILFGVAGALSMHDTATADLVNFANSMLAQVLGVVAAARMTALVRSIGADVVARRIQRASWRELAELSAPAGAGRRQLREDSYAARLLDRIGLLAPRIAQAGGRIEGVVTDDALRDLRAGADIVALQRARSALPKGARAAVLAQVAAFFEALQAGRRERPAALQQQLDAALQGVLAEPTRLPGEQARAVAALVGLRRNLCPGAPPPQGLTMEMSR</sequence>
<feature type="transmembrane region" description="Helical" evidence="7">
    <location>
        <begin position="20"/>
        <end position="46"/>
    </location>
</feature>
<keyword evidence="5 7" id="KW-1133">Transmembrane helix</keyword>
<dbReference type="PANTHER" id="PTHR30509">
    <property type="entry name" value="P-HYDROXYBENZOIC ACID EFFLUX PUMP SUBUNIT-RELATED"/>
    <property type="match status" value="1"/>
</dbReference>
<feature type="transmembrane region" description="Helical" evidence="7">
    <location>
        <begin position="164"/>
        <end position="189"/>
    </location>
</feature>
<comment type="caution">
    <text evidence="8">The sequence shown here is derived from an EMBL/GenBank/DDBJ whole genome shotgun (WGS) entry which is preliminary data.</text>
</comment>
<evidence type="ECO:0000256" key="2">
    <source>
        <dbReference type="ARBA" id="ARBA00022448"/>
    </source>
</evidence>
<evidence type="ECO:0000256" key="6">
    <source>
        <dbReference type="ARBA" id="ARBA00023136"/>
    </source>
</evidence>
<evidence type="ECO:0000313" key="8">
    <source>
        <dbReference type="EMBL" id="GAA0768262.1"/>
    </source>
</evidence>
<evidence type="ECO:0000256" key="4">
    <source>
        <dbReference type="ARBA" id="ARBA00022692"/>
    </source>
</evidence>
<feature type="transmembrane region" description="Helical" evidence="7">
    <location>
        <begin position="127"/>
        <end position="144"/>
    </location>
</feature>
<evidence type="ECO:0000256" key="3">
    <source>
        <dbReference type="ARBA" id="ARBA00022475"/>
    </source>
</evidence>
<organism evidence="8 9">
    <name type="scientific">Ideonella azotifigens</name>
    <dbReference type="NCBI Taxonomy" id="513160"/>
    <lineage>
        <taxon>Bacteria</taxon>
        <taxon>Pseudomonadati</taxon>
        <taxon>Pseudomonadota</taxon>
        <taxon>Betaproteobacteria</taxon>
        <taxon>Burkholderiales</taxon>
        <taxon>Sphaerotilaceae</taxon>
        <taxon>Ideonella</taxon>
    </lineage>
</organism>
<evidence type="ECO:0000256" key="1">
    <source>
        <dbReference type="ARBA" id="ARBA00004651"/>
    </source>
</evidence>
<evidence type="ECO:0000313" key="9">
    <source>
        <dbReference type="Proteomes" id="UP001500279"/>
    </source>
</evidence>
<dbReference type="EMBL" id="BAAAEW010000047">
    <property type="protein sequence ID" value="GAA0768262.1"/>
    <property type="molecule type" value="Genomic_DNA"/>
</dbReference>
<reference evidence="9" key="1">
    <citation type="journal article" date="2019" name="Int. J. Syst. Evol. Microbiol.">
        <title>The Global Catalogue of Microorganisms (GCM) 10K type strain sequencing project: providing services to taxonomists for standard genome sequencing and annotation.</title>
        <authorList>
            <consortium name="The Broad Institute Genomics Platform"/>
            <consortium name="The Broad Institute Genome Sequencing Center for Infectious Disease"/>
            <person name="Wu L."/>
            <person name="Ma J."/>
        </authorList>
    </citation>
    <scope>NUCLEOTIDE SEQUENCE [LARGE SCALE GENOMIC DNA]</scope>
    <source>
        <strain evidence="9">JCM 15503</strain>
    </source>
</reference>
<keyword evidence="3" id="KW-1003">Cell membrane</keyword>
<accession>A0ABN1KJM2</accession>
<dbReference type="PANTHER" id="PTHR30509:SF9">
    <property type="entry name" value="MULTIDRUG RESISTANCE PROTEIN MDTO"/>
    <property type="match status" value="1"/>
</dbReference>
<name>A0ABN1KJM2_9BURK</name>
<keyword evidence="6 7" id="KW-0472">Membrane</keyword>
<keyword evidence="2" id="KW-0813">Transport</keyword>
<keyword evidence="9" id="KW-1185">Reference proteome</keyword>
<evidence type="ECO:0000256" key="7">
    <source>
        <dbReference type="SAM" id="Phobius"/>
    </source>
</evidence>
<dbReference type="RefSeq" id="WP_259373855.1">
    <property type="nucleotide sequence ID" value="NZ_BAAAEW010000047.1"/>
</dbReference>
<dbReference type="InterPro" id="IPR006726">
    <property type="entry name" value="PHBA_efflux_AaeB/fusaric-R"/>
</dbReference>
<gene>
    <name evidence="8" type="ORF">GCM10009107_57940</name>
</gene>
<proteinExistence type="predicted"/>
<dbReference type="Pfam" id="PF04632">
    <property type="entry name" value="FUSC"/>
    <property type="match status" value="1"/>
</dbReference>
<feature type="transmembrane region" description="Helical" evidence="7">
    <location>
        <begin position="396"/>
        <end position="416"/>
    </location>
</feature>
<protein>
    <submittedName>
        <fullName evidence="8">FUSC family protein</fullName>
    </submittedName>
</protein>
<feature type="transmembrane region" description="Helical" evidence="7">
    <location>
        <begin position="450"/>
        <end position="468"/>
    </location>
</feature>
<feature type="transmembrane region" description="Helical" evidence="7">
    <location>
        <begin position="474"/>
        <end position="493"/>
    </location>
</feature>